<name>A0A645H3Z3_9ZZZZ</name>
<sequence length="59" mass="6738">MADVDDAAALVPQHVDDAEQMLDLVFSQRRGGLVEHDNFRLVRDRLGDLDHLPLRDRQS</sequence>
<comment type="caution">
    <text evidence="1">The sequence shown here is derived from an EMBL/GenBank/DDBJ whole genome shotgun (WGS) entry which is preliminary data.</text>
</comment>
<dbReference type="AlphaFoldDB" id="A0A645H3Z3"/>
<organism evidence="1">
    <name type="scientific">bioreactor metagenome</name>
    <dbReference type="NCBI Taxonomy" id="1076179"/>
    <lineage>
        <taxon>unclassified sequences</taxon>
        <taxon>metagenomes</taxon>
        <taxon>ecological metagenomes</taxon>
    </lineage>
</organism>
<gene>
    <name evidence="1" type="ORF">SDC9_180917</name>
</gene>
<reference evidence="1" key="1">
    <citation type="submission" date="2019-08" db="EMBL/GenBank/DDBJ databases">
        <authorList>
            <person name="Kucharzyk K."/>
            <person name="Murdoch R.W."/>
            <person name="Higgins S."/>
            <person name="Loffler F."/>
        </authorList>
    </citation>
    <scope>NUCLEOTIDE SEQUENCE</scope>
</reference>
<proteinExistence type="predicted"/>
<evidence type="ECO:0000313" key="1">
    <source>
        <dbReference type="EMBL" id="MPN33430.1"/>
    </source>
</evidence>
<protein>
    <submittedName>
        <fullName evidence="1">Uncharacterized protein</fullName>
    </submittedName>
</protein>
<dbReference type="EMBL" id="VSSQ01085934">
    <property type="protein sequence ID" value="MPN33430.1"/>
    <property type="molecule type" value="Genomic_DNA"/>
</dbReference>
<accession>A0A645H3Z3</accession>